<dbReference type="PRINTS" id="PR00081">
    <property type="entry name" value="GDHRDH"/>
</dbReference>
<organism evidence="4 5">
    <name type="scientific">Nocardioides exalbidus</name>
    <dbReference type="NCBI Taxonomy" id="402596"/>
    <lineage>
        <taxon>Bacteria</taxon>
        <taxon>Bacillati</taxon>
        <taxon>Actinomycetota</taxon>
        <taxon>Actinomycetes</taxon>
        <taxon>Propionibacteriales</taxon>
        <taxon>Nocardioidaceae</taxon>
        <taxon>Nocardioides</taxon>
    </lineage>
</organism>
<evidence type="ECO:0000256" key="1">
    <source>
        <dbReference type="ARBA" id="ARBA00006484"/>
    </source>
</evidence>
<keyword evidence="5" id="KW-1185">Reference proteome</keyword>
<evidence type="ECO:0000256" key="2">
    <source>
        <dbReference type="ARBA" id="ARBA00023002"/>
    </source>
</evidence>
<evidence type="ECO:0000313" key="5">
    <source>
        <dbReference type="Proteomes" id="UP000198742"/>
    </source>
</evidence>
<dbReference type="PRINTS" id="PR00080">
    <property type="entry name" value="SDRFAMILY"/>
</dbReference>
<dbReference type="InterPro" id="IPR020904">
    <property type="entry name" value="Sc_DH/Rdtase_CS"/>
</dbReference>
<dbReference type="Proteomes" id="UP000198742">
    <property type="component" value="Unassembled WGS sequence"/>
</dbReference>
<dbReference type="AlphaFoldDB" id="A0A1H4YAC2"/>
<protein>
    <submittedName>
        <fullName evidence="4">NAD(P)-dependent dehydrogenase, short-chain alcohol dehydrogenase family</fullName>
    </submittedName>
</protein>
<evidence type="ECO:0000313" key="4">
    <source>
        <dbReference type="EMBL" id="SED14777.1"/>
    </source>
</evidence>
<name>A0A1H4YAC2_9ACTN</name>
<dbReference type="EMBL" id="FNRT01000002">
    <property type="protein sequence ID" value="SED14777.1"/>
    <property type="molecule type" value="Genomic_DNA"/>
</dbReference>
<dbReference type="PROSITE" id="PS00061">
    <property type="entry name" value="ADH_SHORT"/>
    <property type="match status" value="1"/>
</dbReference>
<comment type="similarity">
    <text evidence="1 3">Belongs to the short-chain dehydrogenases/reductases (SDR) family.</text>
</comment>
<dbReference type="CDD" id="cd05327">
    <property type="entry name" value="retinol-DH_like_SDR_c_like"/>
    <property type="match status" value="1"/>
</dbReference>
<dbReference type="RefSeq" id="WP_090971053.1">
    <property type="nucleotide sequence ID" value="NZ_FNRT01000002.1"/>
</dbReference>
<dbReference type="STRING" id="402596.SAMN04489844_3776"/>
<sequence>MTRRIFTPYEPTTTAGEIVRGLDLTGRRALITGGASGIGRETSRALAGCGADVTIAVRNLDQGTEVAAQIAAETHNPWVRAVHVDLTDLGSVHALVTSWDGPLHVLVNNAGVMALPQRDLSALGFEQQFMANFLGHFALANGLRPALAQESGRIVSVSSSAHLFSPVVFDDINFDFRPYDPRLAYAQSKTAVVLFAMGAHQRWSRDAITSNALNPGAIATPLQRHVGGTLATPPDLQKTVEQGASTSILLAASPALDGVGGRYFNDNQEAETVDSRPADVQDLNNAVARYALDSRNADRLWGMAERAVAAAAT</sequence>
<keyword evidence="2" id="KW-0560">Oxidoreductase</keyword>
<proteinExistence type="inferred from homology"/>
<dbReference type="SUPFAM" id="SSF51735">
    <property type="entry name" value="NAD(P)-binding Rossmann-fold domains"/>
    <property type="match status" value="1"/>
</dbReference>
<dbReference type="Gene3D" id="3.40.50.720">
    <property type="entry name" value="NAD(P)-binding Rossmann-like Domain"/>
    <property type="match status" value="1"/>
</dbReference>
<dbReference type="GO" id="GO:0016491">
    <property type="term" value="F:oxidoreductase activity"/>
    <property type="evidence" value="ECO:0007669"/>
    <property type="project" value="UniProtKB-KW"/>
</dbReference>
<dbReference type="Pfam" id="PF00106">
    <property type="entry name" value="adh_short"/>
    <property type="match status" value="1"/>
</dbReference>
<dbReference type="InterPro" id="IPR002347">
    <property type="entry name" value="SDR_fam"/>
</dbReference>
<dbReference type="PANTHER" id="PTHR24320:SF148">
    <property type="entry name" value="NAD(P)-BINDING ROSSMANN-FOLD SUPERFAMILY PROTEIN"/>
    <property type="match status" value="1"/>
</dbReference>
<accession>A0A1H4YAC2</accession>
<reference evidence="5" key="1">
    <citation type="submission" date="2016-10" db="EMBL/GenBank/DDBJ databases">
        <authorList>
            <person name="Varghese N."/>
            <person name="Submissions S."/>
        </authorList>
    </citation>
    <scope>NUCLEOTIDE SEQUENCE [LARGE SCALE GENOMIC DNA]</scope>
    <source>
        <strain evidence="5">DSM 22017</strain>
    </source>
</reference>
<dbReference type="PANTHER" id="PTHR24320">
    <property type="entry name" value="RETINOL DEHYDROGENASE"/>
    <property type="match status" value="1"/>
</dbReference>
<evidence type="ECO:0000256" key="3">
    <source>
        <dbReference type="RuleBase" id="RU000363"/>
    </source>
</evidence>
<gene>
    <name evidence="4" type="ORF">SAMN04489844_3776</name>
</gene>
<dbReference type="InterPro" id="IPR036291">
    <property type="entry name" value="NAD(P)-bd_dom_sf"/>
</dbReference>
<dbReference type="OrthoDB" id="4577644at2"/>